<feature type="transmembrane region" description="Helical" evidence="1">
    <location>
        <begin position="370"/>
        <end position="388"/>
    </location>
</feature>
<feature type="transmembrane region" description="Helical" evidence="1">
    <location>
        <begin position="156"/>
        <end position="189"/>
    </location>
</feature>
<evidence type="ECO:0008006" key="4">
    <source>
        <dbReference type="Google" id="ProtNLM"/>
    </source>
</evidence>
<evidence type="ECO:0000256" key="1">
    <source>
        <dbReference type="SAM" id="Phobius"/>
    </source>
</evidence>
<dbReference type="EMBL" id="QZKI01000006">
    <property type="protein sequence ID" value="RJP75158.1"/>
    <property type="molecule type" value="Genomic_DNA"/>
</dbReference>
<keyword evidence="1" id="KW-1133">Transmembrane helix</keyword>
<proteinExistence type="predicted"/>
<feature type="transmembrane region" description="Helical" evidence="1">
    <location>
        <begin position="230"/>
        <end position="249"/>
    </location>
</feature>
<dbReference type="AlphaFoldDB" id="A0A419F971"/>
<dbReference type="Proteomes" id="UP000285961">
    <property type="component" value="Unassembled WGS sequence"/>
</dbReference>
<organism evidence="2 3">
    <name type="scientific">Candidatus Abyssobacteria bacterium SURF_17</name>
    <dbReference type="NCBI Taxonomy" id="2093361"/>
    <lineage>
        <taxon>Bacteria</taxon>
        <taxon>Pseudomonadati</taxon>
        <taxon>Candidatus Hydrogenedentota</taxon>
        <taxon>Candidatus Abyssobacteria</taxon>
    </lineage>
</organism>
<gene>
    <name evidence="2" type="ORF">C4532_01030</name>
</gene>
<keyword evidence="1" id="KW-0812">Transmembrane</keyword>
<reference evidence="2 3" key="1">
    <citation type="journal article" date="2017" name="ISME J.">
        <title>Energy and carbon metabolisms in a deep terrestrial subsurface fluid microbial community.</title>
        <authorList>
            <person name="Momper L."/>
            <person name="Jungbluth S.P."/>
            <person name="Lee M.D."/>
            <person name="Amend J.P."/>
        </authorList>
    </citation>
    <scope>NUCLEOTIDE SEQUENCE [LARGE SCALE GENOMIC DNA]</scope>
    <source>
        <strain evidence="2">SURF_17</strain>
    </source>
</reference>
<evidence type="ECO:0000313" key="3">
    <source>
        <dbReference type="Proteomes" id="UP000285961"/>
    </source>
</evidence>
<keyword evidence="1" id="KW-0472">Membrane</keyword>
<evidence type="ECO:0000313" key="2">
    <source>
        <dbReference type="EMBL" id="RJP75158.1"/>
    </source>
</evidence>
<feature type="transmembrane region" description="Helical" evidence="1">
    <location>
        <begin position="122"/>
        <end position="144"/>
    </location>
</feature>
<protein>
    <recommendedName>
        <fullName evidence="4">Glycosyltransferase RgtA/B/C/D-like domain-containing protein</fullName>
    </recommendedName>
</protein>
<name>A0A419F971_9BACT</name>
<feature type="transmembrane region" description="Helical" evidence="1">
    <location>
        <begin position="201"/>
        <end position="223"/>
    </location>
</feature>
<accession>A0A419F971</accession>
<feature type="transmembrane region" description="Helical" evidence="1">
    <location>
        <begin position="293"/>
        <end position="311"/>
    </location>
</feature>
<sequence length="397" mass="43836">MAHDISAAVHSTNSRRLAAVVTFTILAYLILVLYAIAPYDYNLSSLIRIGAANPFFNPRVLEPGTVVFNDPASGGDGYDGQFYYYAVKGFLMKEPVAPNPFRVQRILYPLVAYVLALGRPQLLPFTMLAVNIMAIAASAVFLWMMIRDLAVGPSLLLFYSLNIGFLIAVFYDVATPLCIGLVAVAAYFYSREMLWPASALLGLSLLAQENGLIAVAALAAWLMGKKNIRGALIISASLLPWALWQVLLLKRFGQLPMQMSGHHLEMPFVGMISQLASLKLPGDWRGNLRELSVYPFMLFVVMLLVVSAIELRKRPSDYTFVLLLHALVGICFNNEQIWSSTITSPGRALAGVFPFLVLCYAHGRSRGLRALLILSGILTLMGVLRIFLMQPHPFYVT</sequence>
<feature type="transmembrane region" description="Helical" evidence="1">
    <location>
        <begin position="17"/>
        <end position="37"/>
    </location>
</feature>
<comment type="caution">
    <text evidence="2">The sequence shown here is derived from an EMBL/GenBank/DDBJ whole genome shotgun (WGS) entry which is preliminary data.</text>
</comment>